<dbReference type="Gene3D" id="1.10.260.40">
    <property type="entry name" value="lambda repressor-like DNA-binding domains"/>
    <property type="match status" value="1"/>
</dbReference>
<gene>
    <name evidence="2" type="ORF">SAMN04489716_9131</name>
</gene>
<dbReference type="InterPro" id="IPR010982">
    <property type="entry name" value="Lambda_DNA-bd_dom_sf"/>
</dbReference>
<dbReference type="STRING" id="113562.SAMN04489716_9131"/>
<proteinExistence type="predicted"/>
<dbReference type="SMART" id="SM00530">
    <property type="entry name" value="HTH_XRE"/>
    <property type="match status" value="1"/>
</dbReference>
<dbReference type="OrthoDB" id="5196639at2"/>
<dbReference type="SUPFAM" id="SSF47413">
    <property type="entry name" value="lambda repressor-like DNA-binding domains"/>
    <property type="match status" value="1"/>
</dbReference>
<evidence type="ECO:0000313" key="2">
    <source>
        <dbReference type="EMBL" id="SDT80265.1"/>
    </source>
</evidence>
<feature type="domain" description="HTH cro/C1-type" evidence="1">
    <location>
        <begin position="24"/>
        <end position="79"/>
    </location>
</feature>
<protein>
    <submittedName>
        <fullName evidence="2">Helix-turn-helix domain-containing protein</fullName>
    </submittedName>
</protein>
<accession>A0A1H2DBY0</accession>
<evidence type="ECO:0000259" key="1">
    <source>
        <dbReference type="PROSITE" id="PS50943"/>
    </source>
</evidence>
<dbReference type="PROSITE" id="PS50943">
    <property type="entry name" value="HTH_CROC1"/>
    <property type="match status" value="1"/>
</dbReference>
<dbReference type="Pfam" id="PF13560">
    <property type="entry name" value="HTH_31"/>
    <property type="match status" value="1"/>
</dbReference>
<evidence type="ECO:0000313" key="3">
    <source>
        <dbReference type="Proteomes" id="UP000198688"/>
    </source>
</evidence>
<keyword evidence="3" id="KW-1185">Reference proteome</keyword>
<reference evidence="2 3" key="1">
    <citation type="submission" date="2016-10" db="EMBL/GenBank/DDBJ databases">
        <authorList>
            <person name="de Groot N.N."/>
        </authorList>
    </citation>
    <scope>NUCLEOTIDE SEQUENCE [LARGE SCALE GENOMIC DNA]</scope>
    <source>
        <strain evidence="2 3">DSM 43941</strain>
    </source>
</reference>
<dbReference type="CDD" id="cd00093">
    <property type="entry name" value="HTH_XRE"/>
    <property type="match status" value="1"/>
</dbReference>
<dbReference type="Proteomes" id="UP000198688">
    <property type="component" value="Chromosome I"/>
</dbReference>
<name>A0A1H2DBY0_9ACTN</name>
<organism evidence="2 3">
    <name type="scientific">Actinoplanes derwentensis</name>
    <dbReference type="NCBI Taxonomy" id="113562"/>
    <lineage>
        <taxon>Bacteria</taxon>
        <taxon>Bacillati</taxon>
        <taxon>Actinomycetota</taxon>
        <taxon>Actinomycetes</taxon>
        <taxon>Micromonosporales</taxon>
        <taxon>Micromonosporaceae</taxon>
        <taxon>Actinoplanes</taxon>
    </lineage>
</organism>
<dbReference type="InterPro" id="IPR001387">
    <property type="entry name" value="Cro/C1-type_HTH"/>
</dbReference>
<dbReference type="GO" id="GO:0003677">
    <property type="term" value="F:DNA binding"/>
    <property type="evidence" value="ECO:0007669"/>
    <property type="project" value="InterPro"/>
</dbReference>
<dbReference type="RefSeq" id="WP_092555569.1">
    <property type="nucleotide sequence ID" value="NZ_BOMJ01000045.1"/>
</dbReference>
<dbReference type="AlphaFoldDB" id="A0A1H2DBY0"/>
<dbReference type="EMBL" id="LT629758">
    <property type="protein sequence ID" value="SDT80265.1"/>
    <property type="molecule type" value="Genomic_DNA"/>
</dbReference>
<sequence length="96" mass="10101">MTVGRARRENSRFRPQADILAKRIRALRTTQGLTQEDVARRAGIGIATLRKIESGAVVEPGYFTVLAIAAALHTGPTELHAAVTPTGPLPTGGISG</sequence>